<dbReference type="InterPro" id="IPR029063">
    <property type="entry name" value="SAM-dependent_MTases_sf"/>
</dbReference>
<dbReference type="GO" id="GO:0008757">
    <property type="term" value="F:S-adenosylmethionine-dependent methyltransferase activity"/>
    <property type="evidence" value="ECO:0007669"/>
    <property type="project" value="InterPro"/>
</dbReference>
<dbReference type="Pfam" id="PF08241">
    <property type="entry name" value="Methyltransf_11"/>
    <property type="match status" value="1"/>
</dbReference>
<dbReference type="GO" id="GO:0008175">
    <property type="term" value="F:tRNA methyltransferase activity"/>
    <property type="evidence" value="ECO:0007669"/>
    <property type="project" value="UniProtKB-ARBA"/>
</dbReference>
<gene>
    <name evidence="4" type="ORF">LCGC14_2133310</name>
</gene>
<accession>A0A0F9EMW0</accession>
<dbReference type="SUPFAM" id="SSF53335">
    <property type="entry name" value="S-adenosyl-L-methionine-dependent methyltransferases"/>
    <property type="match status" value="1"/>
</dbReference>
<dbReference type="AlphaFoldDB" id="A0A0F9EMW0"/>
<dbReference type="CDD" id="cd02440">
    <property type="entry name" value="AdoMet_MTases"/>
    <property type="match status" value="1"/>
</dbReference>
<comment type="caution">
    <text evidence="4">The sequence shown here is derived from an EMBL/GenBank/DDBJ whole genome shotgun (WGS) entry which is preliminary data.</text>
</comment>
<name>A0A0F9EMW0_9ZZZZ</name>
<proteinExistence type="predicted"/>
<evidence type="ECO:0000256" key="2">
    <source>
        <dbReference type="ARBA" id="ARBA00022679"/>
    </source>
</evidence>
<dbReference type="GO" id="GO:0006400">
    <property type="term" value="P:tRNA modification"/>
    <property type="evidence" value="ECO:0007669"/>
    <property type="project" value="UniProtKB-ARBA"/>
</dbReference>
<reference evidence="4" key="1">
    <citation type="journal article" date="2015" name="Nature">
        <title>Complex archaea that bridge the gap between prokaryotes and eukaryotes.</title>
        <authorList>
            <person name="Spang A."/>
            <person name="Saw J.H."/>
            <person name="Jorgensen S.L."/>
            <person name="Zaremba-Niedzwiedzka K."/>
            <person name="Martijn J."/>
            <person name="Lind A.E."/>
            <person name="van Eijk R."/>
            <person name="Schleper C."/>
            <person name="Guy L."/>
            <person name="Ettema T.J."/>
        </authorList>
    </citation>
    <scope>NUCLEOTIDE SEQUENCE</scope>
</reference>
<dbReference type="EMBL" id="LAZR01026806">
    <property type="protein sequence ID" value="KKL67606.1"/>
    <property type="molecule type" value="Genomic_DNA"/>
</dbReference>
<organism evidence="4">
    <name type="scientific">marine sediment metagenome</name>
    <dbReference type="NCBI Taxonomy" id="412755"/>
    <lineage>
        <taxon>unclassified sequences</taxon>
        <taxon>metagenomes</taxon>
        <taxon>ecological metagenomes</taxon>
    </lineage>
</organism>
<evidence type="ECO:0000256" key="1">
    <source>
        <dbReference type="ARBA" id="ARBA00022603"/>
    </source>
</evidence>
<dbReference type="GO" id="GO:0032259">
    <property type="term" value="P:methylation"/>
    <property type="evidence" value="ECO:0007669"/>
    <property type="project" value="UniProtKB-KW"/>
</dbReference>
<dbReference type="Gene3D" id="3.40.50.150">
    <property type="entry name" value="Vaccinia Virus protein VP39"/>
    <property type="match status" value="1"/>
</dbReference>
<evidence type="ECO:0000313" key="4">
    <source>
        <dbReference type="EMBL" id="KKL67606.1"/>
    </source>
</evidence>
<evidence type="ECO:0000259" key="3">
    <source>
        <dbReference type="Pfam" id="PF08241"/>
    </source>
</evidence>
<keyword evidence="1" id="KW-0489">Methyltransferase</keyword>
<dbReference type="PANTHER" id="PTHR13069:SF21">
    <property type="entry name" value="ALKYLATED DNA REPAIR PROTEIN ALKB HOMOLOG 8"/>
    <property type="match status" value="1"/>
</dbReference>
<protein>
    <recommendedName>
        <fullName evidence="3">Methyltransferase type 11 domain-containing protein</fullName>
    </recommendedName>
</protein>
<sequence length="248" mass="29627">MEGSNFNFFAKDYHSKRKKAWRPLKIFLSHLKNKGTTFNGIILDLGCGNGRNFKILGDSPMKLVGIDISLELIKIVKENLKNLSQFSQFESKFYQILLGDIKNLPIRPDSIQNIFSIAAIHHIQKNTVRKDLIIQLFKILKTNGNLILTVWRKWQKKYRVYFIIDWFKRKFNNNHREQQNIIGLHEFGDKYVPWTISNEQKIYKRYYHFFSKREIKKILEKFTIKEFQIMGGPNKRDNFFIYACKSKH</sequence>
<dbReference type="InterPro" id="IPR013216">
    <property type="entry name" value="Methyltransf_11"/>
</dbReference>
<feature type="domain" description="Methyltransferase type 11" evidence="3">
    <location>
        <begin position="43"/>
        <end position="148"/>
    </location>
</feature>
<dbReference type="InterPro" id="IPR051422">
    <property type="entry name" value="AlkB_tRNA_MeTrf/Diox"/>
</dbReference>
<dbReference type="PANTHER" id="PTHR13069">
    <property type="entry name" value="ALKYLATED DNA REPAIR PROTEIN ALKB HOMOLOG 8"/>
    <property type="match status" value="1"/>
</dbReference>
<keyword evidence="2" id="KW-0808">Transferase</keyword>